<protein>
    <submittedName>
        <fullName evidence="2">Uncharacterized protein</fullName>
    </submittedName>
</protein>
<keyword evidence="3" id="KW-1185">Reference proteome</keyword>
<evidence type="ECO:0000313" key="1">
    <source>
        <dbReference type="EMBL" id="MBY4892761.1"/>
    </source>
</evidence>
<dbReference type="EMBL" id="CP078073">
    <property type="protein sequence ID" value="QXL89489.1"/>
    <property type="molecule type" value="Genomic_DNA"/>
</dbReference>
<dbReference type="EMBL" id="JAIMBW010000001">
    <property type="protein sequence ID" value="MBY4892761.1"/>
    <property type="molecule type" value="Genomic_DNA"/>
</dbReference>
<dbReference type="RefSeq" id="WP_257892525.1">
    <property type="nucleotide sequence ID" value="NZ_JAIMBW010000001.1"/>
</dbReference>
<accession>A0A975TXG4</accession>
<dbReference type="AlphaFoldDB" id="A0A975TXG4"/>
<organism evidence="2">
    <name type="scientific">Gymnodinialimonas phycosphaerae</name>
    <dbReference type="NCBI Taxonomy" id="2841589"/>
    <lineage>
        <taxon>Bacteria</taxon>
        <taxon>Pseudomonadati</taxon>
        <taxon>Pseudomonadota</taxon>
        <taxon>Alphaproteobacteria</taxon>
        <taxon>Rhodobacterales</taxon>
        <taxon>Paracoccaceae</taxon>
        <taxon>Gymnodinialimonas</taxon>
    </lineage>
</organism>
<evidence type="ECO:0000313" key="2">
    <source>
        <dbReference type="EMBL" id="QXL89489.1"/>
    </source>
</evidence>
<sequence length="158" mass="16308">MNTGLPLLAIGLIFGGGIGFTIAAANGITLDGHDHSAHGIAGHGDADHGALLSLEPSATAPTLAITVGTDPLTGYNLHILTENFTFSPQNASLAHAEGEGHAHVYINGVKLGRFYGPWVHLDGLPDGDVIVEVTLNANDHRELAVGDVPLRASVTIQN</sequence>
<evidence type="ECO:0000313" key="3">
    <source>
        <dbReference type="Proteomes" id="UP000693972"/>
    </source>
</evidence>
<reference evidence="2 3" key="1">
    <citation type="submission" date="2021-07" db="EMBL/GenBank/DDBJ databases">
        <title>Karlodiniumbacter phycospheric gen. nov., sp. nov., a phycosphere bacterium isolated from karlodinium veneficum.</title>
        <authorList>
            <person name="Peng Y."/>
            <person name="Jiang L."/>
            <person name="Lee J."/>
        </authorList>
    </citation>
    <scope>NUCLEOTIDE SEQUENCE</scope>
    <source>
        <strain evidence="2 3">N5</strain>
    </source>
</reference>
<dbReference type="Proteomes" id="UP000693972">
    <property type="component" value="Unassembled WGS sequence"/>
</dbReference>
<gene>
    <name evidence="1" type="ORF">KUL25_08295</name>
    <name evidence="2" type="ORF">KUL25_08300</name>
</gene>
<proteinExistence type="predicted"/>
<name>A0A975TXG4_9RHOB</name>